<evidence type="ECO:0000256" key="1">
    <source>
        <dbReference type="SAM" id="Phobius"/>
    </source>
</evidence>
<accession>A0A9E8LP37</accession>
<reference evidence="2" key="2">
    <citation type="journal article" date="2022" name="Syst. Entomol.">
        <title>Massive gene rearrangements of mitochondrial genomes and implications for the phylogeny of Trichoptera (Insecta).</title>
        <authorList>
            <person name="Ge X."/>
            <person name="Peng L."/>
            <person name="Vogler A.P."/>
            <person name="Morse J.C."/>
            <person name="Yang L."/>
            <person name="Sun C."/>
            <person name="Wang B."/>
        </authorList>
    </citation>
    <scope>NUCLEOTIDE SEQUENCE</scope>
</reference>
<gene>
    <name evidence="2" type="primary">ND4L</name>
</gene>
<dbReference type="GeneID" id="77426166"/>
<dbReference type="AlphaFoldDB" id="A0A9E8LP37"/>
<reference evidence="2" key="1">
    <citation type="submission" date="2021-11" db="EMBL/GenBank/DDBJ databases">
        <authorList>
            <person name="Ge X.-Y."/>
            <person name="Peng L."/>
            <person name="Sun C.-H."/>
            <person name="Wang B.-X."/>
        </authorList>
    </citation>
    <scope>NUCLEOTIDE SEQUENCE</scope>
</reference>
<dbReference type="RefSeq" id="YP_010586418.1">
    <property type="nucleotide sequence ID" value="NC_069273.1"/>
</dbReference>
<keyword evidence="1" id="KW-1133">Transmembrane helix</keyword>
<protein>
    <submittedName>
        <fullName evidence="2">NADH dehydrogenase subunit 4L</fullName>
    </submittedName>
</protein>
<organism evidence="2">
    <name type="scientific">Nyctiophylax orbicularis</name>
    <dbReference type="NCBI Taxonomy" id="2904907"/>
    <lineage>
        <taxon>Eukaryota</taxon>
        <taxon>Metazoa</taxon>
        <taxon>Ecdysozoa</taxon>
        <taxon>Arthropoda</taxon>
        <taxon>Hexapoda</taxon>
        <taxon>Insecta</taxon>
        <taxon>Pterygota</taxon>
        <taxon>Neoptera</taxon>
        <taxon>Endopterygota</taxon>
        <taxon>Trichoptera</taxon>
        <taxon>Annulipalpia</taxon>
        <taxon>Psychomyioidea</taxon>
        <taxon>Polycentropodidae</taxon>
        <taxon>Polycentropodinae</taxon>
        <taxon>Nyctiophylax</taxon>
    </lineage>
</organism>
<sequence length="95" mass="11668">MLLIMCYFLIFLFSLMNLFFKSEQLLLFLLSLEFLMMNLLFYLFIYLISIWNDYYIFMCFMIIMVVESILGLNLLILMIRFQGNDYFFSFNMLMC</sequence>
<feature type="transmembrane region" description="Helical" evidence="1">
    <location>
        <begin position="27"/>
        <end position="48"/>
    </location>
</feature>
<dbReference type="EMBL" id="OL678036">
    <property type="protein sequence ID" value="UZZ44206.1"/>
    <property type="molecule type" value="Genomic_DNA"/>
</dbReference>
<evidence type="ECO:0000313" key="2">
    <source>
        <dbReference type="EMBL" id="UZZ44206.1"/>
    </source>
</evidence>
<proteinExistence type="predicted"/>
<dbReference type="Gene3D" id="1.10.287.3510">
    <property type="match status" value="1"/>
</dbReference>
<keyword evidence="2" id="KW-0496">Mitochondrion</keyword>
<feature type="transmembrane region" description="Helical" evidence="1">
    <location>
        <begin position="55"/>
        <end position="79"/>
    </location>
</feature>
<keyword evidence="1" id="KW-0812">Transmembrane</keyword>
<keyword evidence="1" id="KW-0472">Membrane</keyword>
<geneLocation type="mitochondrion" evidence="2"/>
<name>A0A9E8LP37_9NEOP</name>
<dbReference type="CTD" id="4539"/>